<evidence type="ECO:0000313" key="4">
    <source>
        <dbReference type="EMBL" id="SFR61596.1"/>
    </source>
</evidence>
<keyword evidence="2" id="KW-1133">Transmembrane helix</keyword>
<evidence type="ECO:0000259" key="3">
    <source>
        <dbReference type="PROSITE" id="PS00028"/>
    </source>
</evidence>
<dbReference type="AlphaFoldDB" id="A0A1I6I4D0"/>
<feature type="domain" description="C2H2-type" evidence="3">
    <location>
        <begin position="27"/>
        <end position="48"/>
    </location>
</feature>
<protein>
    <recommendedName>
        <fullName evidence="3">C2H2-type domain-containing protein</fullName>
    </recommendedName>
</protein>
<keyword evidence="2" id="KW-0472">Membrane</keyword>
<dbReference type="EMBL" id="FOYS01000004">
    <property type="protein sequence ID" value="SFR61596.1"/>
    <property type="molecule type" value="Genomic_DNA"/>
</dbReference>
<dbReference type="PROSITE" id="PS00028">
    <property type="entry name" value="ZINC_FINGER_C2H2_1"/>
    <property type="match status" value="1"/>
</dbReference>
<evidence type="ECO:0000256" key="2">
    <source>
        <dbReference type="SAM" id="Phobius"/>
    </source>
</evidence>
<feature type="transmembrane region" description="Helical" evidence="2">
    <location>
        <begin position="74"/>
        <end position="96"/>
    </location>
</feature>
<dbReference type="STRING" id="555875.SAMN04488124_2805"/>
<proteinExistence type="predicted"/>
<keyword evidence="5" id="KW-1185">Reference proteome</keyword>
<dbReference type="RefSeq" id="WP_089882036.1">
    <property type="nucleotide sequence ID" value="NZ_FOYS01000004.1"/>
</dbReference>
<accession>A0A1I6I4D0</accession>
<evidence type="ECO:0000256" key="1">
    <source>
        <dbReference type="SAM" id="MobiDB-lite"/>
    </source>
</evidence>
<keyword evidence="2" id="KW-0812">Transmembrane</keyword>
<evidence type="ECO:0000313" key="5">
    <source>
        <dbReference type="Proteomes" id="UP000243250"/>
    </source>
</evidence>
<name>A0A1I6I4D0_9EURY</name>
<organism evidence="4 5">
    <name type="scientific">Halogeometricum limi</name>
    <dbReference type="NCBI Taxonomy" id="555875"/>
    <lineage>
        <taxon>Archaea</taxon>
        <taxon>Methanobacteriati</taxon>
        <taxon>Methanobacteriota</taxon>
        <taxon>Stenosarchaea group</taxon>
        <taxon>Halobacteria</taxon>
        <taxon>Halobacteriales</taxon>
        <taxon>Haloferacaceae</taxon>
        <taxon>Halogeometricum</taxon>
    </lineage>
</organism>
<reference evidence="5" key="1">
    <citation type="submission" date="2016-10" db="EMBL/GenBank/DDBJ databases">
        <authorList>
            <person name="Varghese N."/>
            <person name="Submissions S."/>
        </authorList>
    </citation>
    <scope>NUCLEOTIDE SEQUENCE [LARGE SCALE GENOMIC DNA]</scope>
    <source>
        <strain evidence="5">CGMCC 1.8711</strain>
    </source>
</reference>
<dbReference type="InterPro" id="IPR013087">
    <property type="entry name" value="Znf_C2H2_type"/>
</dbReference>
<sequence>MENTTTEPTEPTEATRTTGETTNGGTCRVCGRTFPETRLLVLHRGVRHPSVLTDAEREAYREAYRAEEEEIRSFRLRALVVLVVLYFGFLFLYAGFAG</sequence>
<feature type="region of interest" description="Disordered" evidence="1">
    <location>
        <begin position="1"/>
        <end position="25"/>
    </location>
</feature>
<gene>
    <name evidence="4" type="ORF">SAMN04488124_2805</name>
</gene>
<dbReference type="Proteomes" id="UP000243250">
    <property type="component" value="Unassembled WGS sequence"/>
</dbReference>